<dbReference type="InterPro" id="IPR013783">
    <property type="entry name" value="Ig-like_fold"/>
</dbReference>
<accession>A0ABY5V2X6</accession>
<dbReference type="InterPro" id="IPR017853">
    <property type="entry name" value="GH"/>
</dbReference>
<feature type="domain" description="Glycoside hydrolase family 2 immunoglobulin-like beta-sandwich" evidence="5">
    <location>
        <begin position="179"/>
        <end position="282"/>
    </location>
</feature>
<dbReference type="Gene3D" id="2.60.120.260">
    <property type="entry name" value="Galactose-binding domain-like"/>
    <property type="match status" value="1"/>
</dbReference>
<comment type="similarity">
    <text evidence="1">Belongs to the glycosyl hydrolase 2 family.</text>
</comment>
<dbReference type="RefSeq" id="WP_019246485.1">
    <property type="nucleotide sequence ID" value="NZ_CAPH01000017.1"/>
</dbReference>
<dbReference type="InterPro" id="IPR006104">
    <property type="entry name" value="Glyco_hydro_2_N"/>
</dbReference>
<dbReference type="Proteomes" id="UP001059295">
    <property type="component" value="Chromosome"/>
</dbReference>
<feature type="domain" description="Glycosyl hydrolases family 2 sugar binding" evidence="7">
    <location>
        <begin position="64"/>
        <end position="162"/>
    </location>
</feature>
<evidence type="ECO:0000256" key="2">
    <source>
        <dbReference type="ARBA" id="ARBA00022801"/>
    </source>
</evidence>
<dbReference type="InterPro" id="IPR006101">
    <property type="entry name" value="Glyco_hydro_2"/>
</dbReference>
<dbReference type="InterPro" id="IPR006102">
    <property type="entry name" value="Ig-like_GH2"/>
</dbReference>
<dbReference type="InterPro" id="IPR036156">
    <property type="entry name" value="Beta-gal/glucu_dom_sf"/>
</dbReference>
<dbReference type="SUPFAM" id="SSF49303">
    <property type="entry name" value="beta-Galactosidase/glucuronidase domain"/>
    <property type="match status" value="1"/>
</dbReference>
<protein>
    <submittedName>
        <fullName evidence="9">DUF4982 domain-containing protein</fullName>
    </submittedName>
</protein>
<feature type="domain" description="Glycoside hydrolase family 2 catalytic" evidence="6">
    <location>
        <begin position="290"/>
        <end position="475"/>
    </location>
</feature>
<feature type="domain" description="DUF4982" evidence="8">
    <location>
        <begin position="608"/>
        <end position="657"/>
    </location>
</feature>
<dbReference type="InterPro" id="IPR032311">
    <property type="entry name" value="DUF4982"/>
</dbReference>
<evidence type="ECO:0000313" key="9">
    <source>
        <dbReference type="EMBL" id="UWN58119.1"/>
    </source>
</evidence>
<evidence type="ECO:0000259" key="5">
    <source>
        <dbReference type="Pfam" id="PF00703"/>
    </source>
</evidence>
<feature type="signal peptide" evidence="4">
    <location>
        <begin position="1"/>
        <end position="19"/>
    </location>
</feature>
<gene>
    <name evidence="9" type="ORF">NQ491_04930</name>
</gene>
<evidence type="ECO:0000259" key="6">
    <source>
        <dbReference type="Pfam" id="PF02836"/>
    </source>
</evidence>
<evidence type="ECO:0000256" key="3">
    <source>
        <dbReference type="ARBA" id="ARBA00023295"/>
    </source>
</evidence>
<keyword evidence="4" id="KW-0732">Signal</keyword>
<dbReference type="SUPFAM" id="SSF51445">
    <property type="entry name" value="(Trans)glycosidases"/>
    <property type="match status" value="1"/>
</dbReference>
<evidence type="ECO:0000256" key="4">
    <source>
        <dbReference type="SAM" id="SignalP"/>
    </source>
</evidence>
<feature type="chain" id="PRO_5047076277" evidence="4">
    <location>
        <begin position="20"/>
        <end position="667"/>
    </location>
</feature>
<dbReference type="Pfam" id="PF00703">
    <property type="entry name" value="Glyco_hydro_2"/>
    <property type="match status" value="1"/>
</dbReference>
<keyword evidence="2" id="KW-0378">Hydrolase</keyword>
<dbReference type="Pfam" id="PF02836">
    <property type="entry name" value="Glyco_hydro_2_C"/>
    <property type="match status" value="1"/>
</dbReference>
<dbReference type="PRINTS" id="PR00132">
    <property type="entry name" value="GLHYDRLASE2"/>
</dbReference>
<dbReference type="InterPro" id="IPR051913">
    <property type="entry name" value="GH2_Domain-Containing"/>
</dbReference>
<dbReference type="Pfam" id="PF02837">
    <property type="entry name" value="Glyco_hydro_2_N"/>
    <property type="match status" value="1"/>
</dbReference>
<keyword evidence="3" id="KW-0326">Glycosidase</keyword>
<dbReference type="InterPro" id="IPR008979">
    <property type="entry name" value="Galactose-bd-like_sf"/>
</dbReference>
<dbReference type="Gene3D" id="3.20.20.80">
    <property type="entry name" value="Glycosidases"/>
    <property type="match status" value="1"/>
</dbReference>
<sequence length="667" mass="75607">MKKAGILLVLLTACLGLPAREVINLNRDWRFFSYSEGSSDRAQNVNLPHTWNNDALGGKNDYFRGVGNYMKDIQVPLEWRNKRVFIRFSGAGTVTDLIVNGCHVGEHRGGFGAFTFELTGYLRYGEQNLLWAIVNNAPRLDVLPTAGDINIYGGLYRDVDLIVTEPSHIAVNHYGSQGVYVHQKSVSRERAELEAVVRIDGLRDRLLSVTATVVTPMRDTVASEHARFRVPAEGRGSVSVPIAMDNPRLWNGTADPFMYDVIVRLMDDSLLCDEVTVPLGLRYFSVDPKQGFLLNGSPYRLRGVSHYEDRASVGNALTPYQIAEDLDLIAEMGANAVRAAAYPHNESFYDECDRRGLVVLSELPLIGPAYMTDRGYINTEAFRDNGRDQLREMIFQQFNHPSVAVWGIFFDQTPRGDDPTAYVKELNSLAMLEDPSRLTSATSNQDGKINFVTDLVVWDHNYGWKEGLPSDIKVWLDQLRTNWGSLCSGISYGAGASIYHQDDSLYRPDYLGNWHPERWQTYLHEQYYPYIDGSPFLWGWFVANMFDYGAAGRNWGEGTGVDDRGLVTFDRKYRKDAFYFYKANWNRTEPTVWIAEKRWNRRPRTTQTVRVYSNADQVELWLNGASLGAKTGTNGTFVWEGVEMRRGANRLQARTNAGEDEATVYIR</sequence>
<dbReference type="PANTHER" id="PTHR42732">
    <property type="entry name" value="BETA-GALACTOSIDASE"/>
    <property type="match status" value="1"/>
</dbReference>
<proteinExistence type="inferred from homology"/>
<evidence type="ECO:0000259" key="8">
    <source>
        <dbReference type="Pfam" id="PF16355"/>
    </source>
</evidence>
<dbReference type="SUPFAM" id="SSF49785">
    <property type="entry name" value="Galactose-binding domain-like"/>
    <property type="match status" value="1"/>
</dbReference>
<dbReference type="PANTHER" id="PTHR42732:SF1">
    <property type="entry name" value="BETA-MANNOSIDASE"/>
    <property type="match status" value="1"/>
</dbReference>
<reference evidence="9" key="1">
    <citation type="journal article" date="2022" name="Cell">
        <title>Design, construction, and in vivo augmentation of a complex gut microbiome.</title>
        <authorList>
            <person name="Cheng A.G."/>
            <person name="Ho P.Y."/>
            <person name="Aranda-Diaz A."/>
            <person name="Jain S."/>
            <person name="Yu F.B."/>
            <person name="Meng X."/>
            <person name="Wang M."/>
            <person name="Iakiviak M."/>
            <person name="Nagashima K."/>
            <person name="Zhao A."/>
            <person name="Murugkar P."/>
            <person name="Patil A."/>
            <person name="Atabakhsh K."/>
            <person name="Weakley A."/>
            <person name="Yan J."/>
            <person name="Brumbaugh A.R."/>
            <person name="Higginbottom S."/>
            <person name="Dimas A."/>
            <person name="Shiver A.L."/>
            <person name="Deutschbauer A."/>
            <person name="Neff N."/>
            <person name="Sonnenburg J.L."/>
            <person name="Huang K.C."/>
            <person name="Fischbach M.A."/>
        </authorList>
    </citation>
    <scope>NUCLEOTIDE SEQUENCE</scope>
    <source>
        <strain evidence="9">AP11</strain>
    </source>
</reference>
<dbReference type="InterPro" id="IPR006103">
    <property type="entry name" value="Glyco_hydro_2_cat"/>
</dbReference>
<name>A0ABY5V2X6_9BACT</name>
<dbReference type="Pfam" id="PF16355">
    <property type="entry name" value="DUF4982"/>
    <property type="match status" value="1"/>
</dbReference>
<keyword evidence="10" id="KW-1185">Reference proteome</keyword>
<evidence type="ECO:0000256" key="1">
    <source>
        <dbReference type="ARBA" id="ARBA00007401"/>
    </source>
</evidence>
<dbReference type="EMBL" id="CP102294">
    <property type="protein sequence ID" value="UWN58119.1"/>
    <property type="molecule type" value="Genomic_DNA"/>
</dbReference>
<dbReference type="GeneID" id="82891054"/>
<dbReference type="Gene3D" id="2.60.40.10">
    <property type="entry name" value="Immunoglobulins"/>
    <property type="match status" value="2"/>
</dbReference>
<evidence type="ECO:0000259" key="7">
    <source>
        <dbReference type="Pfam" id="PF02837"/>
    </source>
</evidence>
<evidence type="ECO:0000313" key="10">
    <source>
        <dbReference type="Proteomes" id="UP001059295"/>
    </source>
</evidence>
<organism evidence="9 10">
    <name type="scientific">Alistipes ihumii AP11</name>
    <dbReference type="NCBI Taxonomy" id="1211813"/>
    <lineage>
        <taxon>Bacteria</taxon>
        <taxon>Pseudomonadati</taxon>
        <taxon>Bacteroidota</taxon>
        <taxon>Bacteroidia</taxon>
        <taxon>Bacteroidales</taxon>
        <taxon>Rikenellaceae</taxon>
        <taxon>Alistipes</taxon>
    </lineage>
</organism>